<protein>
    <submittedName>
        <fullName evidence="2">Uncharacterized protein</fullName>
    </submittedName>
</protein>
<keyword evidence="1" id="KW-1133">Transmembrane helix</keyword>
<proteinExistence type="predicted"/>
<accession>A0A533Q7W7</accession>
<dbReference type="AlphaFoldDB" id="A0A533Q7W7"/>
<keyword evidence="1" id="KW-0812">Transmembrane</keyword>
<keyword evidence="1" id="KW-0472">Membrane</keyword>
<name>A0A533Q7W7_9BACT</name>
<gene>
    <name evidence="2" type="ORF">JETT_3015</name>
</gene>
<evidence type="ECO:0000256" key="1">
    <source>
        <dbReference type="SAM" id="Phobius"/>
    </source>
</evidence>
<feature type="transmembrane region" description="Helical" evidence="1">
    <location>
        <begin position="6"/>
        <end position="28"/>
    </location>
</feature>
<dbReference type="Proteomes" id="UP000319783">
    <property type="component" value="Unassembled WGS sequence"/>
</dbReference>
<reference evidence="2 3" key="1">
    <citation type="submission" date="2019-04" db="EMBL/GenBank/DDBJ databases">
        <title>Genome of a novel bacterium Candidatus Jettenia ecosi reconstructed from metagenome of an anammox bioreactor.</title>
        <authorList>
            <person name="Mardanov A.V."/>
            <person name="Beletsky A.V."/>
            <person name="Ravin N.V."/>
            <person name="Botchkova E.A."/>
            <person name="Litti Y.V."/>
            <person name="Nozhevnikova A.N."/>
        </authorList>
    </citation>
    <scope>NUCLEOTIDE SEQUENCE [LARGE SCALE GENOMIC DNA]</scope>
    <source>
        <strain evidence="2">J2</strain>
    </source>
</reference>
<feature type="transmembrane region" description="Helical" evidence="1">
    <location>
        <begin position="72"/>
        <end position="100"/>
    </location>
</feature>
<feature type="transmembrane region" description="Helical" evidence="1">
    <location>
        <begin position="40"/>
        <end position="60"/>
    </location>
</feature>
<organism evidence="2 3">
    <name type="scientific">Candidatus Jettenia ecosi</name>
    <dbReference type="NCBI Taxonomy" id="2494326"/>
    <lineage>
        <taxon>Bacteria</taxon>
        <taxon>Pseudomonadati</taxon>
        <taxon>Planctomycetota</taxon>
        <taxon>Candidatus Brocadiia</taxon>
        <taxon>Candidatus Brocadiales</taxon>
        <taxon>Candidatus Brocadiaceae</taxon>
        <taxon>Candidatus Jettenia</taxon>
    </lineage>
</organism>
<comment type="caution">
    <text evidence="2">The sequence shown here is derived from an EMBL/GenBank/DDBJ whole genome shotgun (WGS) entry which is preliminary data.</text>
</comment>
<evidence type="ECO:0000313" key="2">
    <source>
        <dbReference type="EMBL" id="TLD40722.1"/>
    </source>
</evidence>
<evidence type="ECO:0000313" key="3">
    <source>
        <dbReference type="Proteomes" id="UP000319783"/>
    </source>
</evidence>
<dbReference type="EMBL" id="SULG01000084">
    <property type="protein sequence ID" value="TLD40722.1"/>
    <property type="molecule type" value="Genomic_DNA"/>
</dbReference>
<sequence>MLNTSGIFYFAWVVPYGLALIIFLLAYTRFIIHLAARTRSLFIIAGLIYIAGALGSELVSGRYYEVHGESGVTYFIMITIEECLEMTGIVIFIYALTSYIDLQLKDMQLRITSSPESSLFPHGSLPFMRQALSLKSSMEPPTQASN</sequence>